<dbReference type="EMBL" id="CM027687">
    <property type="protein sequence ID" value="KAG0520345.1"/>
    <property type="molecule type" value="Genomic_DNA"/>
</dbReference>
<reference evidence="2" key="1">
    <citation type="journal article" date="2019" name="BMC Genomics">
        <title>A new reference genome for Sorghum bicolor reveals high levels of sequence similarity between sweet and grain genotypes: implications for the genetics of sugar metabolism.</title>
        <authorList>
            <person name="Cooper E.A."/>
            <person name="Brenton Z.W."/>
            <person name="Flinn B.S."/>
            <person name="Jenkins J."/>
            <person name="Shu S."/>
            <person name="Flowers D."/>
            <person name="Luo F."/>
            <person name="Wang Y."/>
            <person name="Xia P."/>
            <person name="Barry K."/>
            <person name="Daum C."/>
            <person name="Lipzen A."/>
            <person name="Yoshinaga Y."/>
            <person name="Schmutz J."/>
            <person name="Saski C."/>
            <person name="Vermerris W."/>
            <person name="Kresovich S."/>
        </authorList>
    </citation>
    <scope>NUCLEOTIDE SEQUENCE</scope>
</reference>
<sequence length="81" mass="8755">MSVSGKGICTKPAITNLSGAHEQGHPRRRGLMPQSWPGRLQEGTNSWLQAILPTHGCKKICSTLVLTCELAVFHVLPTHGL</sequence>
<dbReference type="AlphaFoldDB" id="A0A921U7F2"/>
<protein>
    <submittedName>
        <fullName evidence="2">Uncharacterized protein</fullName>
    </submittedName>
</protein>
<evidence type="ECO:0000313" key="3">
    <source>
        <dbReference type="Proteomes" id="UP000807115"/>
    </source>
</evidence>
<feature type="region of interest" description="Disordered" evidence="1">
    <location>
        <begin position="1"/>
        <end position="36"/>
    </location>
</feature>
<evidence type="ECO:0000256" key="1">
    <source>
        <dbReference type="SAM" id="MobiDB-lite"/>
    </source>
</evidence>
<comment type="caution">
    <text evidence="2">The sequence shown here is derived from an EMBL/GenBank/DDBJ whole genome shotgun (WGS) entry which is preliminary data.</text>
</comment>
<proteinExistence type="predicted"/>
<dbReference type="Proteomes" id="UP000807115">
    <property type="component" value="Chromosome 8"/>
</dbReference>
<organism evidence="2 3">
    <name type="scientific">Sorghum bicolor</name>
    <name type="common">Sorghum</name>
    <name type="synonym">Sorghum vulgare</name>
    <dbReference type="NCBI Taxonomy" id="4558"/>
    <lineage>
        <taxon>Eukaryota</taxon>
        <taxon>Viridiplantae</taxon>
        <taxon>Streptophyta</taxon>
        <taxon>Embryophyta</taxon>
        <taxon>Tracheophyta</taxon>
        <taxon>Spermatophyta</taxon>
        <taxon>Magnoliopsida</taxon>
        <taxon>Liliopsida</taxon>
        <taxon>Poales</taxon>
        <taxon>Poaceae</taxon>
        <taxon>PACMAD clade</taxon>
        <taxon>Panicoideae</taxon>
        <taxon>Andropogonodae</taxon>
        <taxon>Andropogoneae</taxon>
        <taxon>Sorghinae</taxon>
        <taxon>Sorghum</taxon>
    </lineage>
</organism>
<name>A0A921U7F2_SORBI</name>
<gene>
    <name evidence="2" type="ORF">BDA96_08G066300</name>
</gene>
<evidence type="ECO:0000313" key="2">
    <source>
        <dbReference type="EMBL" id="KAG0520345.1"/>
    </source>
</evidence>
<reference evidence="2" key="2">
    <citation type="submission" date="2020-10" db="EMBL/GenBank/DDBJ databases">
        <authorList>
            <person name="Cooper E.A."/>
            <person name="Brenton Z.W."/>
            <person name="Flinn B.S."/>
            <person name="Jenkins J."/>
            <person name="Shu S."/>
            <person name="Flowers D."/>
            <person name="Luo F."/>
            <person name="Wang Y."/>
            <person name="Xia P."/>
            <person name="Barry K."/>
            <person name="Daum C."/>
            <person name="Lipzen A."/>
            <person name="Yoshinaga Y."/>
            <person name="Schmutz J."/>
            <person name="Saski C."/>
            <person name="Vermerris W."/>
            <person name="Kresovich S."/>
        </authorList>
    </citation>
    <scope>NUCLEOTIDE SEQUENCE</scope>
</reference>
<accession>A0A921U7F2</accession>